<dbReference type="AlphaFoldDB" id="X1KF14"/>
<dbReference type="Gene3D" id="3.40.30.10">
    <property type="entry name" value="Glutaredoxin"/>
    <property type="match status" value="1"/>
</dbReference>
<evidence type="ECO:0000313" key="1">
    <source>
        <dbReference type="EMBL" id="GAH88749.1"/>
    </source>
</evidence>
<comment type="caution">
    <text evidence="1">The sequence shown here is derived from an EMBL/GenBank/DDBJ whole genome shotgun (WGS) entry which is preliminary data.</text>
</comment>
<evidence type="ECO:0008006" key="2">
    <source>
        <dbReference type="Google" id="ProtNLM"/>
    </source>
</evidence>
<name>X1KF14_9ZZZZ</name>
<dbReference type="InterPro" id="IPR036249">
    <property type="entry name" value="Thioredoxin-like_sf"/>
</dbReference>
<dbReference type="EMBL" id="BARU01038877">
    <property type="protein sequence ID" value="GAH88749.1"/>
    <property type="molecule type" value="Genomic_DNA"/>
</dbReference>
<accession>X1KF14</accession>
<reference evidence="1" key="1">
    <citation type="journal article" date="2014" name="Front. Microbiol.">
        <title>High frequency of phylogenetically diverse reductive dehalogenase-homologous genes in deep subseafloor sedimentary metagenomes.</title>
        <authorList>
            <person name="Kawai M."/>
            <person name="Futagami T."/>
            <person name="Toyoda A."/>
            <person name="Takaki Y."/>
            <person name="Nishi S."/>
            <person name="Hori S."/>
            <person name="Arai W."/>
            <person name="Tsubouchi T."/>
            <person name="Morono Y."/>
            <person name="Uchiyama I."/>
            <person name="Ito T."/>
            <person name="Fujiyama A."/>
            <person name="Inagaki F."/>
            <person name="Takami H."/>
        </authorList>
    </citation>
    <scope>NUCLEOTIDE SEQUENCE</scope>
    <source>
        <strain evidence="1">Expedition CK06-06</strain>
    </source>
</reference>
<proteinExistence type="predicted"/>
<organism evidence="1">
    <name type="scientific">marine sediment metagenome</name>
    <dbReference type="NCBI Taxonomy" id="412755"/>
    <lineage>
        <taxon>unclassified sequences</taxon>
        <taxon>metagenomes</taxon>
        <taxon>ecological metagenomes</taxon>
    </lineage>
</organism>
<dbReference type="SUPFAM" id="SSF52833">
    <property type="entry name" value="Thioredoxin-like"/>
    <property type="match status" value="1"/>
</dbReference>
<sequence>SMFGKKLYIEKIDVEKNYKLTTEYKITSLPTVIVADRRLSLNIQEEDIIDAILYGFISSVKI</sequence>
<feature type="non-terminal residue" evidence="1">
    <location>
        <position position="1"/>
    </location>
</feature>
<protein>
    <recommendedName>
        <fullName evidence="2">Thioredoxin-like fold domain-containing protein</fullName>
    </recommendedName>
</protein>
<gene>
    <name evidence="1" type="ORF">S03H2_60345</name>
</gene>